<feature type="domain" description="CYTH" evidence="1">
    <location>
        <begin position="4"/>
        <end position="152"/>
    </location>
</feature>
<dbReference type="InterPro" id="IPR023577">
    <property type="entry name" value="CYTH_domain"/>
</dbReference>
<sequence length="157" mass="17114">MSGGVEIERKFLVAQLPDLSGLAAKPVRQGYVTQAGDTVELRLREKGGACFLTLKSDGGLARMEREIEITRDQFEALWPATGGRVLEKTRHLGTLSDGTAFELDVFTGALAPLVMVEVEFDTEDAARAFTPPAWFGADVTEDRRYRNRALADDGVPG</sequence>
<dbReference type="InterPro" id="IPR012042">
    <property type="entry name" value="NeuTTM/CthTTM-like"/>
</dbReference>
<dbReference type="SMART" id="SM01118">
    <property type="entry name" value="CYTH"/>
    <property type="match status" value="1"/>
</dbReference>
<gene>
    <name evidence="2" type="ORF">IQ782_21570</name>
</gene>
<keyword evidence="3" id="KW-1185">Reference proteome</keyword>
<dbReference type="SUPFAM" id="SSF55154">
    <property type="entry name" value="CYTH-like phosphatases"/>
    <property type="match status" value="1"/>
</dbReference>
<dbReference type="PANTHER" id="PTHR40114:SF1">
    <property type="entry name" value="SLR0698 PROTEIN"/>
    <property type="match status" value="1"/>
</dbReference>
<reference evidence="2 3" key="1">
    <citation type="journal article" date="2021" name="Int. J. Syst. Evol. Microbiol.">
        <title>Salipiger mangrovisoli sp. nov., isolated from mangrove soil and the proposal for the reclassification of Paraphaeobacter pallidus as Salipiger pallidus comb. nov.</title>
        <authorList>
            <person name="Du J."/>
            <person name="Liu Y."/>
            <person name="Pei T."/>
            <person name="Deng M.R."/>
            <person name="Zhu H."/>
        </authorList>
    </citation>
    <scope>NUCLEOTIDE SEQUENCE [LARGE SCALE GENOMIC DNA]</scope>
    <source>
        <strain evidence="2 3">6D45A</strain>
    </source>
</reference>
<dbReference type="Gene3D" id="2.40.320.10">
    <property type="entry name" value="Hypothetical Protein Pfu-838710-001"/>
    <property type="match status" value="1"/>
</dbReference>
<evidence type="ECO:0000313" key="2">
    <source>
        <dbReference type="EMBL" id="MBE9639448.1"/>
    </source>
</evidence>
<proteinExistence type="predicted"/>
<name>A0ABR9X771_9RHOB</name>
<dbReference type="PANTHER" id="PTHR40114">
    <property type="entry name" value="SLR0698 PROTEIN"/>
    <property type="match status" value="1"/>
</dbReference>
<accession>A0ABR9X771</accession>
<dbReference type="Proteomes" id="UP000607796">
    <property type="component" value="Unassembled WGS sequence"/>
</dbReference>
<evidence type="ECO:0000313" key="3">
    <source>
        <dbReference type="Proteomes" id="UP000607796"/>
    </source>
</evidence>
<protein>
    <submittedName>
        <fullName evidence="2">CYTH domain-containing protein</fullName>
    </submittedName>
</protein>
<dbReference type="Pfam" id="PF01928">
    <property type="entry name" value="CYTH"/>
    <property type="match status" value="1"/>
</dbReference>
<dbReference type="CDD" id="cd07761">
    <property type="entry name" value="CYTH-like_CthTTM-like"/>
    <property type="match status" value="1"/>
</dbReference>
<dbReference type="PROSITE" id="PS51707">
    <property type="entry name" value="CYTH"/>
    <property type="match status" value="1"/>
</dbReference>
<dbReference type="EMBL" id="JADFFK010000019">
    <property type="protein sequence ID" value="MBE9639448.1"/>
    <property type="molecule type" value="Genomic_DNA"/>
</dbReference>
<organism evidence="2 3">
    <name type="scientific">Salipiger mangrovisoli</name>
    <dbReference type="NCBI Taxonomy" id="2865933"/>
    <lineage>
        <taxon>Bacteria</taxon>
        <taxon>Pseudomonadati</taxon>
        <taxon>Pseudomonadota</taxon>
        <taxon>Alphaproteobacteria</taxon>
        <taxon>Rhodobacterales</taxon>
        <taxon>Roseobacteraceae</taxon>
        <taxon>Salipiger</taxon>
    </lineage>
</organism>
<comment type="caution">
    <text evidence="2">The sequence shown here is derived from an EMBL/GenBank/DDBJ whole genome shotgun (WGS) entry which is preliminary data.</text>
</comment>
<dbReference type="InterPro" id="IPR033469">
    <property type="entry name" value="CYTH-like_dom_sf"/>
</dbReference>
<dbReference type="PIRSF" id="PIRSF016487">
    <property type="entry name" value="CYTH_UCP016487"/>
    <property type="match status" value="1"/>
</dbReference>
<dbReference type="RefSeq" id="WP_194136729.1">
    <property type="nucleotide sequence ID" value="NZ_JADFFK010000019.1"/>
</dbReference>
<evidence type="ECO:0000259" key="1">
    <source>
        <dbReference type="PROSITE" id="PS51707"/>
    </source>
</evidence>